<dbReference type="InterPro" id="IPR001110">
    <property type="entry name" value="UPF0012_CS"/>
</dbReference>
<dbReference type="Pfam" id="PF00795">
    <property type="entry name" value="CN_hydrolase"/>
    <property type="match status" value="1"/>
</dbReference>
<feature type="domain" description="CN hydrolase" evidence="4">
    <location>
        <begin position="1"/>
        <end position="246"/>
    </location>
</feature>
<dbReference type="InterPro" id="IPR036526">
    <property type="entry name" value="C-N_Hydrolase_sf"/>
</dbReference>
<proteinExistence type="inferred from homology"/>
<evidence type="ECO:0000313" key="5">
    <source>
        <dbReference type="EMBL" id="GAA5194505.1"/>
    </source>
</evidence>
<dbReference type="PANTHER" id="PTHR23088:SF27">
    <property type="entry name" value="DEAMINATED GLUTATHIONE AMIDASE"/>
    <property type="match status" value="1"/>
</dbReference>
<dbReference type="GO" id="GO:0016787">
    <property type="term" value="F:hydrolase activity"/>
    <property type="evidence" value="ECO:0007669"/>
    <property type="project" value="UniProtKB-KW"/>
</dbReference>
<accession>A0ABP9SFZ9</accession>
<reference evidence="6" key="1">
    <citation type="journal article" date="2019" name="Int. J. Syst. Evol. Microbiol.">
        <title>The Global Catalogue of Microorganisms (GCM) 10K type strain sequencing project: providing services to taxonomists for standard genome sequencing and annotation.</title>
        <authorList>
            <consortium name="The Broad Institute Genomics Platform"/>
            <consortium name="The Broad Institute Genome Sequencing Center for Infectious Disease"/>
            <person name="Wu L."/>
            <person name="Ma J."/>
        </authorList>
    </citation>
    <scope>NUCLEOTIDE SEQUENCE [LARGE SCALE GENOMIC DNA]</scope>
    <source>
        <strain evidence="6">JCM 18720</strain>
    </source>
</reference>
<dbReference type="RefSeq" id="WP_345317753.1">
    <property type="nucleotide sequence ID" value="NZ_BAABLF010000029.1"/>
</dbReference>
<comment type="similarity">
    <text evidence="1">Belongs to the carbon-nitrogen hydrolase superfamily. NIT1/NIT2 family.</text>
</comment>
<dbReference type="CDD" id="cd07572">
    <property type="entry name" value="nit"/>
    <property type="match status" value="1"/>
</dbReference>
<dbReference type="InterPro" id="IPR003010">
    <property type="entry name" value="C-N_Hydrolase"/>
</dbReference>
<evidence type="ECO:0000259" key="4">
    <source>
        <dbReference type="PROSITE" id="PS50263"/>
    </source>
</evidence>
<dbReference type="InterPro" id="IPR045254">
    <property type="entry name" value="Nit1/2_C-N_Hydrolase"/>
</dbReference>
<dbReference type="PROSITE" id="PS01227">
    <property type="entry name" value="UPF0012"/>
    <property type="match status" value="1"/>
</dbReference>
<name>A0ABP9SFZ9_9GAMM</name>
<dbReference type="SUPFAM" id="SSF56317">
    <property type="entry name" value="Carbon-nitrogen hydrolase"/>
    <property type="match status" value="1"/>
</dbReference>
<keyword evidence="2 5" id="KW-0378">Hydrolase</keyword>
<dbReference type="PANTHER" id="PTHR23088">
    <property type="entry name" value="NITRILASE-RELATED"/>
    <property type="match status" value="1"/>
</dbReference>
<gene>
    <name evidence="5" type="ORF">GCM10025772_27590</name>
</gene>
<dbReference type="Proteomes" id="UP001501600">
    <property type="component" value="Unassembled WGS sequence"/>
</dbReference>
<protein>
    <submittedName>
        <fullName evidence="5">Carbon-nitrogen hydrolase family protein</fullName>
    </submittedName>
</protein>
<organism evidence="5 6">
    <name type="scientific">Ferrimonas gelatinilytica</name>
    <dbReference type="NCBI Taxonomy" id="1255257"/>
    <lineage>
        <taxon>Bacteria</taxon>
        <taxon>Pseudomonadati</taxon>
        <taxon>Pseudomonadota</taxon>
        <taxon>Gammaproteobacteria</taxon>
        <taxon>Alteromonadales</taxon>
        <taxon>Ferrimonadaceae</taxon>
        <taxon>Ferrimonas</taxon>
    </lineage>
</organism>
<dbReference type="EMBL" id="BAABLF010000029">
    <property type="protein sequence ID" value="GAA5194505.1"/>
    <property type="molecule type" value="Genomic_DNA"/>
</dbReference>
<evidence type="ECO:0000256" key="3">
    <source>
        <dbReference type="SAM" id="MobiDB-lite"/>
    </source>
</evidence>
<evidence type="ECO:0000256" key="1">
    <source>
        <dbReference type="ARBA" id="ARBA00010613"/>
    </source>
</evidence>
<keyword evidence="6" id="KW-1185">Reference proteome</keyword>
<comment type="caution">
    <text evidence="5">The sequence shown here is derived from an EMBL/GenBank/DDBJ whole genome shotgun (WGS) entry which is preliminary data.</text>
</comment>
<dbReference type="Gene3D" id="3.60.110.10">
    <property type="entry name" value="Carbon-nitrogen hydrolase"/>
    <property type="match status" value="1"/>
</dbReference>
<feature type="region of interest" description="Disordered" evidence="3">
    <location>
        <begin position="255"/>
        <end position="276"/>
    </location>
</feature>
<evidence type="ECO:0000256" key="2">
    <source>
        <dbReference type="ARBA" id="ARBA00022801"/>
    </source>
</evidence>
<dbReference type="PROSITE" id="PS50263">
    <property type="entry name" value="CN_HYDROLASE"/>
    <property type="match status" value="1"/>
</dbReference>
<sequence length="276" mass="30367">MECHLLQMNSQGSPERDLAWVRSQLASLARTPDPRLVILPEACLHMAAGPWNRFAEPDEGPNQQALAQMAREFDLYLLAGTLPITAGDGRAYASSCLYGPDGTRLGRYDKIHMFDAKVGDGKSYHESAHTCPGDGVRVVDTPFGRLGWAVCYDLRFPELFTALVELGAEIIALPSAFTYNTGQAHWEVLVRARAIESQCYLLAANQCGVHRDGRRTWGHSLVVDPWGRVIADGGEEPGRISVKLDPELITQARDAIPVQQHRRHAGGGDNDENEIL</sequence>
<evidence type="ECO:0000313" key="6">
    <source>
        <dbReference type="Proteomes" id="UP001501600"/>
    </source>
</evidence>